<accession>A0A6H9UVK7</accession>
<comment type="caution">
    <text evidence="1">The sequence shown here is derived from an EMBL/GenBank/DDBJ whole genome shotgun (WGS) entry which is preliminary data.</text>
</comment>
<organism evidence="1 2">
    <name type="scientific">Streptomyces luteolifulvus</name>
    <dbReference type="NCBI Taxonomy" id="2615112"/>
    <lineage>
        <taxon>Bacteria</taxon>
        <taxon>Bacillati</taxon>
        <taxon>Actinomycetota</taxon>
        <taxon>Actinomycetes</taxon>
        <taxon>Kitasatosporales</taxon>
        <taxon>Streptomycetaceae</taxon>
        <taxon>Streptomyces</taxon>
    </lineage>
</organism>
<reference evidence="1 2" key="1">
    <citation type="submission" date="2019-09" db="EMBL/GenBank/DDBJ databases">
        <title>Screening of Novel Bioactive Compounds from Soil-Associated.</title>
        <authorList>
            <person name="Zhao S."/>
        </authorList>
    </citation>
    <scope>NUCLEOTIDE SEQUENCE [LARGE SCALE GENOMIC DNA]</scope>
    <source>
        <strain evidence="1 2">HIT-DPA4</strain>
    </source>
</reference>
<dbReference type="EMBL" id="VZRB01000023">
    <property type="protein sequence ID" value="KAB1142670.1"/>
    <property type="molecule type" value="Genomic_DNA"/>
</dbReference>
<keyword evidence="2" id="KW-1185">Reference proteome</keyword>
<gene>
    <name evidence="1" type="ORF">F7R91_28135</name>
</gene>
<dbReference type="RefSeq" id="WP_150952820.1">
    <property type="nucleotide sequence ID" value="NZ_VZRB01000023.1"/>
</dbReference>
<evidence type="ECO:0000313" key="2">
    <source>
        <dbReference type="Proteomes" id="UP000442707"/>
    </source>
</evidence>
<name>A0A6H9UVK7_9ACTN</name>
<dbReference type="Proteomes" id="UP000442707">
    <property type="component" value="Unassembled WGS sequence"/>
</dbReference>
<sequence>MAAKFARSIRQAGQDWLLSCARNPADVLRWWAAGKSASIASGEHWRVAEGPLLRSVVAMKCVCSRRLGPVLADASAERAWWLLPPELGDDLDSVPQLMVHPIGWPLTCPPVLYAIDECFWLEPPDGSSHLTDPPALTAAFAAGGRLSAEALG</sequence>
<protein>
    <submittedName>
        <fullName evidence="1">Uncharacterized protein</fullName>
    </submittedName>
</protein>
<evidence type="ECO:0000313" key="1">
    <source>
        <dbReference type="EMBL" id="KAB1142670.1"/>
    </source>
</evidence>
<dbReference type="AlphaFoldDB" id="A0A6H9UVK7"/>
<proteinExistence type="predicted"/>